<name>A0A5C3MYK8_9AGAM</name>
<feature type="transmembrane region" description="Helical" evidence="6">
    <location>
        <begin position="34"/>
        <end position="54"/>
    </location>
</feature>
<dbReference type="PRINTS" id="PR00420">
    <property type="entry name" value="RNGMNOXGNASE"/>
</dbReference>
<proteinExistence type="inferred from homology"/>
<dbReference type="AlphaFoldDB" id="A0A5C3MYK8"/>
<evidence type="ECO:0000313" key="8">
    <source>
        <dbReference type="EMBL" id="TFK49266.1"/>
    </source>
</evidence>
<dbReference type="Gene3D" id="3.50.50.60">
    <property type="entry name" value="FAD/NAD(P)-binding domain"/>
    <property type="match status" value="1"/>
</dbReference>
<protein>
    <submittedName>
        <fullName evidence="8">FAD/NAD(P)-binding domain-containing protein</fullName>
    </submittedName>
</protein>
<dbReference type="EMBL" id="ML213516">
    <property type="protein sequence ID" value="TFK49266.1"/>
    <property type="molecule type" value="Genomic_DNA"/>
</dbReference>
<evidence type="ECO:0000256" key="1">
    <source>
        <dbReference type="ARBA" id="ARBA00007992"/>
    </source>
</evidence>
<keyword evidence="6" id="KW-0812">Transmembrane</keyword>
<evidence type="ECO:0000256" key="5">
    <source>
        <dbReference type="ARBA" id="ARBA00023033"/>
    </source>
</evidence>
<evidence type="ECO:0000313" key="9">
    <source>
        <dbReference type="Proteomes" id="UP000305948"/>
    </source>
</evidence>
<dbReference type="InterPro" id="IPR036188">
    <property type="entry name" value="FAD/NAD-bd_sf"/>
</dbReference>
<dbReference type="OrthoDB" id="1878542at2759"/>
<gene>
    <name evidence="8" type="ORF">OE88DRAFT_1662708</name>
</gene>
<dbReference type="InterPro" id="IPR002938">
    <property type="entry name" value="FAD-bd"/>
</dbReference>
<keyword evidence="6" id="KW-0472">Membrane</keyword>
<evidence type="ECO:0000259" key="7">
    <source>
        <dbReference type="Pfam" id="PF01494"/>
    </source>
</evidence>
<keyword evidence="2" id="KW-0285">Flavoprotein</keyword>
<reference evidence="8 9" key="1">
    <citation type="journal article" date="2019" name="Nat. Ecol. Evol.">
        <title>Megaphylogeny resolves global patterns of mushroom evolution.</title>
        <authorList>
            <person name="Varga T."/>
            <person name="Krizsan K."/>
            <person name="Foldi C."/>
            <person name="Dima B."/>
            <person name="Sanchez-Garcia M."/>
            <person name="Sanchez-Ramirez S."/>
            <person name="Szollosi G.J."/>
            <person name="Szarkandi J.G."/>
            <person name="Papp V."/>
            <person name="Albert L."/>
            <person name="Andreopoulos W."/>
            <person name="Angelini C."/>
            <person name="Antonin V."/>
            <person name="Barry K.W."/>
            <person name="Bougher N.L."/>
            <person name="Buchanan P."/>
            <person name="Buyck B."/>
            <person name="Bense V."/>
            <person name="Catcheside P."/>
            <person name="Chovatia M."/>
            <person name="Cooper J."/>
            <person name="Damon W."/>
            <person name="Desjardin D."/>
            <person name="Finy P."/>
            <person name="Geml J."/>
            <person name="Haridas S."/>
            <person name="Hughes K."/>
            <person name="Justo A."/>
            <person name="Karasinski D."/>
            <person name="Kautmanova I."/>
            <person name="Kiss B."/>
            <person name="Kocsube S."/>
            <person name="Kotiranta H."/>
            <person name="LaButti K.M."/>
            <person name="Lechner B.E."/>
            <person name="Liimatainen K."/>
            <person name="Lipzen A."/>
            <person name="Lukacs Z."/>
            <person name="Mihaltcheva S."/>
            <person name="Morgado L.N."/>
            <person name="Niskanen T."/>
            <person name="Noordeloos M.E."/>
            <person name="Ohm R.A."/>
            <person name="Ortiz-Santana B."/>
            <person name="Ovrebo C."/>
            <person name="Racz N."/>
            <person name="Riley R."/>
            <person name="Savchenko A."/>
            <person name="Shiryaev A."/>
            <person name="Soop K."/>
            <person name="Spirin V."/>
            <person name="Szebenyi C."/>
            <person name="Tomsovsky M."/>
            <person name="Tulloss R.E."/>
            <person name="Uehling J."/>
            <person name="Grigoriev I.V."/>
            <person name="Vagvolgyi C."/>
            <person name="Papp T."/>
            <person name="Martin F.M."/>
            <person name="Miettinen O."/>
            <person name="Hibbett D.S."/>
            <person name="Nagy L.G."/>
        </authorList>
    </citation>
    <scope>NUCLEOTIDE SEQUENCE [LARGE SCALE GENOMIC DNA]</scope>
    <source>
        <strain evidence="8 9">OMC1185</strain>
    </source>
</reference>
<keyword evidence="9" id="KW-1185">Reference proteome</keyword>
<keyword evidence="3" id="KW-0274">FAD</keyword>
<accession>A0A5C3MYK8</accession>
<evidence type="ECO:0000256" key="3">
    <source>
        <dbReference type="ARBA" id="ARBA00022827"/>
    </source>
</evidence>
<organism evidence="8 9">
    <name type="scientific">Heliocybe sulcata</name>
    <dbReference type="NCBI Taxonomy" id="5364"/>
    <lineage>
        <taxon>Eukaryota</taxon>
        <taxon>Fungi</taxon>
        <taxon>Dikarya</taxon>
        <taxon>Basidiomycota</taxon>
        <taxon>Agaricomycotina</taxon>
        <taxon>Agaricomycetes</taxon>
        <taxon>Gloeophyllales</taxon>
        <taxon>Gloeophyllaceae</taxon>
        <taxon>Heliocybe</taxon>
    </lineage>
</organism>
<dbReference type="PANTHER" id="PTHR13789">
    <property type="entry name" value="MONOOXYGENASE"/>
    <property type="match status" value="1"/>
</dbReference>
<dbReference type="Proteomes" id="UP000305948">
    <property type="component" value="Unassembled WGS sequence"/>
</dbReference>
<keyword evidence="6" id="KW-1133">Transmembrane helix</keyword>
<evidence type="ECO:0000256" key="6">
    <source>
        <dbReference type="SAM" id="Phobius"/>
    </source>
</evidence>
<evidence type="ECO:0000256" key="4">
    <source>
        <dbReference type="ARBA" id="ARBA00023002"/>
    </source>
</evidence>
<dbReference type="PANTHER" id="PTHR13789:SF147">
    <property type="entry name" value="PUTATIVE (AFU_ORTHOLOGUE AFUA_2G01950)-RELATED"/>
    <property type="match status" value="1"/>
</dbReference>
<evidence type="ECO:0000256" key="2">
    <source>
        <dbReference type="ARBA" id="ARBA00022630"/>
    </source>
</evidence>
<dbReference type="STRING" id="5364.A0A5C3MYK8"/>
<dbReference type="GO" id="GO:0004497">
    <property type="term" value="F:monooxygenase activity"/>
    <property type="evidence" value="ECO:0007669"/>
    <property type="project" value="UniProtKB-KW"/>
</dbReference>
<keyword evidence="4" id="KW-0560">Oxidoreductase</keyword>
<dbReference type="GO" id="GO:0071949">
    <property type="term" value="F:FAD binding"/>
    <property type="evidence" value="ECO:0007669"/>
    <property type="project" value="InterPro"/>
</dbReference>
<dbReference type="Pfam" id="PF01494">
    <property type="entry name" value="FAD_binding_3"/>
    <property type="match status" value="1"/>
</dbReference>
<feature type="domain" description="FAD-binding" evidence="7">
    <location>
        <begin position="37"/>
        <end position="200"/>
    </location>
</feature>
<comment type="similarity">
    <text evidence="1">Belongs to the paxM FAD-dependent monooxygenase family.</text>
</comment>
<dbReference type="SUPFAM" id="SSF51905">
    <property type="entry name" value="FAD/NAD(P)-binding domain"/>
    <property type="match status" value="1"/>
</dbReference>
<sequence>MSFGPATHTGNPISEGQSCRHSALMASFSRTASVSLQFIIIGGGVAGLASAFALRKAGHQVLLLEKASGPAKEGCGFRSPPNMSRILERWGLGAELAQYAIKGSEISFRLAETGEKVGAMVFHEEIMKGFGADWLYLQYGDICEWLHDLAIEAGATIRYGCEVVSIDPYRVSATLSSGETIRADLMIGADGLSSLVRRSVVGRTSLSSHNTSQLYITSGYVSADVIKRHHILRDLLYGPEMPMWMGDRYTIYGHAIHGYQAYSVTIAAPLRRPYRPSGKGQVPELDVDRDSLEPRLRLLLDLMTISDVATPPSQEPLESLVHDSGKVILIGSAANLIPPCQTQDAATGIEDAATLGNLFSRLRSSEQIPSLISAYEEIRQPRLAEVLPSELRKQQQVTLPADSDARVIRDNGLRAVLAQAVLDWEQADEELLRSQWEEYIRMFNYDADEVADDWWIKWGKLMDVEQQNRHEESMRLQAGLSAAQMQISVSRVSDRRMGMRA</sequence>
<dbReference type="InterPro" id="IPR050493">
    <property type="entry name" value="FAD-dep_Monooxygenase_BioMet"/>
</dbReference>
<keyword evidence="5" id="KW-0503">Monooxygenase</keyword>